<reference evidence="2 3" key="1">
    <citation type="submission" date="2019-10" db="EMBL/GenBank/DDBJ databases">
        <title>Assembly and Annotation for the nematode Trichostrongylus colubriformis.</title>
        <authorList>
            <person name="Martin J."/>
        </authorList>
    </citation>
    <scope>NUCLEOTIDE SEQUENCE [LARGE SCALE GENOMIC DNA]</scope>
    <source>
        <strain evidence="2">G859</strain>
        <tissue evidence="2">Whole worm</tissue>
    </source>
</reference>
<dbReference type="EMBL" id="WIXE01005597">
    <property type="protein sequence ID" value="KAK5982040.1"/>
    <property type="molecule type" value="Genomic_DNA"/>
</dbReference>
<evidence type="ECO:0000313" key="3">
    <source>
        <dbReference type="Proteomes" id="UP001331761"/>
    </source>
</evidence>
<evidence type="ECO:0008006" key="4">
    <source>
        <dbReference type="Google" id="ProtNLM"/>
    </source>
</evidence>
<gene>
    <name evidence="2" type="ORF">GCK32_011983</name>
</gene>
<name>A0AAN8FUZ9_TRICO</name>
<sequence>MVLNDRDKGLPAAFLLSGTMTSLDVEKLFLEIRKVVPEFDPVQIVTDEAPCFYNGFRSVFPQSRAKLHYCRWHIDKTWQRNVNKLVEPRLRSQVKKMLKELLVIGDLSTFERRFAETLAFLRVEGQDKMNDYLRRNYLGRTPTWASFSNKDAVMDTTMISERWHLRLKTEFLHRNSNTRADCLVDMLIKAVEDLAESDEVKVRRRLATASYRVQQTTICHRLAKKHYGRHPDSIRQLSSEKWEVYSRQSEELLHVQRRTGCQCNKSDEANVHCPICDVCPYAWSCSCMDNRTGISCVHRHAVMLHSRPSNTAAILQTQSSEEVAVSGEEESTAAQISAEVSAAEERKEQRSLLRNSISAKVSVLQTNVNILVNTDTEQAREMLTTIHDLVDAASKIRLTPATGIATRPELHSVRGKPKLPRVELHTRKQSRVAKGSSREGAGNDGD</sequence>
<organism evidence="2 3">
    <name type="scientific">Trichostrongylus colubriformis</name>
    <name type="common">Black scour worm</name>
    <dbReference type="NCBI Taxonomy" id="6319"/>
    <lineage>
        <taxon>Eukaryota</taxon>
        <taxon>Metazoa</taxon>
        <taxon>Ecdysozoa</taxon>
        <taxon>Nematoda</taxon>
        <taxon>Chromadorea</taxon>
        <taxon>Rhabditida</taxon>
        <taxon>Rhabditina</taxon>
        <taxon>Rhabditomorpha</taxon>
        <taxon>Strongyloidea</taxon>
        <taxon>Trichostrongylidae</taxon>
        <taxon>Trichostrongylus</taxon>
    </lineage>
</organism>
<keyword evidence="3" id="KW-1185">Reference proteome</keyword>
<evidence type="ECO:0000313" key="2">
    <source>
        <dbReference type="EMBL" id="KAK5982040.1"/>
    </source>
</evidence>
<dbReference type="Proteomes" id="UP001331761">
    <property type="component" value="Unassembled WGS sequence"/>
</dbReference>
<evidence type="ECO:0000256" key="1">
    <source>
        <dbReference type="SAM" id="MobiDB-lite"/>
    </source>
</evidence>
<proteinExistence type="predicted"/>
<accession>A0AAN8FUZ9</accession>
<protein>
    <recommendedName>
        <fullName evidence="4">MULE transposase domain-containing protein</fullName>
    </recommendedName>
</protein>
<feature type="region of interest" description="Disordered" evidence="1">
    <location>
        <begin position="414"/>
        <end position="446"/>
    </location>
</feature>
<dbReference type="AlphaFoldDB" id="A0AAN8FUZ9"/>
<comment type="caution">
    <text evidence="2">The sequence shown here is derived from an EMBL/GenBank/DDBJ whole genome shotgun (WGS) entry which is preliminary data.</text>
</comment>